<evidence type="ECO:0000313" key="9">
    <source>
        <dbReference type="EMBL" id="MFC0590443.1"/>
    </source>
</evidence>
<dbReference type="InterPro" id="IPR028250">
    <property type="entry name" value="DsbDN"/>
</dbReference>
<dbReference type="RefSeq" id="WP_379481902.1">
    <property type="nucleotide sequence ID" value="NZ_JBHLTL010000011.1"/>
</dbReference>
<feature type="transmembrane region" description="Helical" evidence="7">
    <location>
        <begin position="390"/>
        <end position="419"/>
    </location>
</feature>
<keyword evidence="6 7" id="KW-0472">Membrane</keyword>
<sequence length="661" mass="68855">MLASAPAIARAAPNHIAAEVVAESAVEPGKSVTIAVLMRPEPGWHGYWANPGDAGLGMEIDWSLPPGVKAGALRYPVPDTLLIAGLMNHVFEHDYAVLVDLTVPAAARPGTVLPIKGKARWLACTDKICVPESGDLATTVTVGATGVRDPRFDAWRAAQPAPLGSPARFALGSDRLRLAIPLPQSVRLDDPHVFVATERSVDYAAVQTFSRAGDLLLIELPRAKFDPLVPTTINAVLRMNPQGDGLAITASPGHVPSGGMPLQAGAPGAPLWSLLLSALLGGLLLNVMPCVFPILSLKALSLVRSGESAAQARSEGLAYSAGVVLACVALGVLLLALRAAGEQVGWAFQLQEPLVVAALLLVAVTITANLAGLFEFAVPGFARSGSPQGAFATGLLAAFVATPCTGPFMAAAMGAALLLPVPQALALFAALGLGLALPFLALAFIPVLRRALPRPGAWMERFRKAMAVPMGLTALALVWLASRVAGNAFALAAVLTALIVLAALVLLGRRQRHGLGAGARWWLVVAIVLGFAALGLPGMVRAPAGEAQGILSSQPYSEAALAQAREQGKPVFLYFTADWCLTCKVNEAAAIEREETRAAFTKAGVVVLRGDWTRRDPAITRYLATQGAAGVPLYMWYPAEGGAPQQLPQVLSVGTLTDLVR</sequence>
<dbReference type="Pfam" id="PF11412">
    <property type="entry name" value="DsbD_N"/>
    <property type="match status" value="1"/>
</dbReference>
<evidence type="ECO:0000256" key="1">
    <source>
        <dbReference type="ARBA" id="ARBA00004651"/>
    </source>
</evidence>
<feature type="domain" description="Thioredoxin" evidence="8">
    <location>
        <begin position="536"/>
        <end position="661"/>
    </location>
</feature>
<dbReference type="PANTHER" id="PTHR32234:SF3">
    <property type="entry name" value="SUPPRESSION OF COPPER SENSITIVITY PROTEIN"/>
    <property type="match status" value="1"/>
</dbReference>
<protein>
    <submittedName>
        <fullName evidence="9">Protein-disulfide reductase DsbD family protein</fullName>
    </submittedName>
</protein>
<organism evidence="9 10">
    <name type="scientific">Novosphingobium aquiterrae</name>
    <dbReference type="NCBI Taxonomy" id="624388"/>
    <lineage>
        <taxon>Bacteria</taxon>
        <taxon>Pseudomonadati</taxon>
        <taxon>Pseudomonadota</taxon>
        <taxon>Alphaproteobacteria</taxon>
        <taxon>Sphingomonadales</taxon>
        <taxon>Sphingomonadaceae</taxon>
        <taxon>Novosphingobium</taxon>
    </lineage>
</organism>
<feature type="transmembrane region" description="Helical" evidence="7">
    <location>
        <begin position="465"/>
        <end position="482"/>
    </location>
</feature>
<feature type="transmembrane region" description="Helical" evidence="7">
    <location>
        <begin position="316"/>
        <end position="337"/>
    </location>
</feature>
<feature type="transmembrane region" description="Helical" evidence="7">
    <location>
        <begin position="519"/>
        <end position="540"/>
    </location>
</feature>
<dbReference type="CDD" id="cd02953">
    <property type="entry name" value="DsbDgamma"/>
    <property type="match status" value="1"/>
</dbReference>
<evidence type="ECO:0000313" key="10">
    <source>
        <dbReference type="Proteomes" id="UP001589943"/>
    </source>
</evidence>
<evidence type="ECO:0000256" key="2">
    <source>
        <dbReference type="ARBA" id="ARBA00022475"/>
    </source>
</evidence>
<evidence type="ECO:0000259" key="8">
    <source>
        <dbReference type="PROSITE" id="PS51352"/>
    </source>
</evidence>
<keyword evidence="10" id="KW-1185">Reference proteome</keyword>
<reference evidence="9 10" key="1">
    <citation type="submission" date="2024-09" db="EMBL/GenBank/DDBJ databases">
        <authorList>
            <person name="Sun Q."/>
            <person name="Mori K."/>
        </authorList>
    </citation>
    <scope>NUCLEOTIDE SEQUENCE [LARGE SCALE GENOMIC DNA]</scope>
    <source>
        <strain evidence="9 10">NCAIM B.02537</strain>
    </source>
</reference>
<dbReference type="PROSITE" id="PS51352">
    <property type="entry name" value="THIOREDOXIN_2"/>
    <property type="match status" value="1"/>
</dbReference>
<evidence type="ECO:0000256" key="3">
    <source>
        <dbReference type="ARBA" id="ARBA00022692"/>
    </source>
</evidence>
<feature type="transmembrane region" description="Helical" evidence="7">
    <location>
        <begin position="357"/>
        <end position="378"/>
    </location>
</feature>
<dbReference type="EMBL" id="JBHLTL010000011">
    <property type="protein sequence ID" value="MFC0590443.1"/>
    <property type="molecule type" value="Genomic_DNA"/>
</dbReference>
<evidence type="ECO:0000256" key="7">
    <source>
        <dbReference type="SAM" id="Phobius"/>
    </source>
</evidence>
<dbReference type="SUPFAM" id="SSF52833">
    <property type="entry name" value="Thioredoxin-like"/>
    <property type="match status" value="1"/>
</dbReference>
<dbReference type="Pfam" id="PF02683">
    <property type="entry name" value="DsbD_TM"/>
    <property type="match status" value="1"/>
</dbReference>
<dbReference type="Pfam" id="PF13899">
    <property type="entry name" value="Thioredoxin_7"/>
    <property type="match status" value="1"/>
</dbReference>
<dbReference type="Proteomes" id="UP001589943">
    <property type="component" value="Unassembled WGS sequence"/>
</dbReference>
<dbReference type="InterPro" id="IPR035671">
    <property type="entry name" value="DsbD_gamma"/>
</dbReference>
<feature type="transmembrane region" description="Helical" evidence="7">
    <location>
        <begin position="425"/>
        <end position="445"/>
    </location>
</feature>
<comment type="subcellular location">
    <subcellularLocation>
        <location evidence="1">Cell membrane</location>
        <topology evidence="1">Multi-pass membrane protein</topology>
    </subcellularLocation>
</comment>
<proteinExistence type="predicted"/>
<dbReference type="PANTHER" id="PTHR32234">
    <property type="entry name" value="THIOL:DISULFIDE INTERCHANGE PROTEIN DSBD"/>
    <property type="match status" value="1"/>
</dbReference>
<dbReference type="InterPro" id="IPR003834">
    <property type="entry name" value="Cyt_c_assmbl_TM_dom"/>
</dbReference>
<keyword evidence="5 7" id="KW-1133">Transmembrane helix</keyword>
<keyword evidence="2" id="KW-1003">Cell membrane</keyword>
<feature type="transmembrane region" description="Helical" evidence="7">
    <location>
        <begin position="271"/>
        <end position="295"/>
    </location>
</feature>
<comment type="caution">
    <text evidence="9">The sequence shown here is derived from an EMBL/GenBank/DDBJ whole genome shotgun (WGS) entry which is preliminary data.</text>
</comment>
<dbReference type="Gene3D" id="3.40.30.10">
    <property type="entry name" value="Glutaredoxin"/>
    <property type="match status" value="1"/>
</dbReference>
<keyword evidence="3 7" id="KW-0812">Transmembrane</keyword>
<accession>A0ABV6PN33</accession>
<evidence type="ECO:0000256" key="4">
    <source>
        <dbReference type="ARBA" id="ARBA00022748"/>
    </source>
</evidence>
<dbReference type="InterPro" id="IPR036249">
    <property type="entry name" value="Thioredoxin-like_sf"/>
</dbReference>
<gene>
    <name evidence="9" type="ORF">ACFFF7_13620</name>
</gene>
<name>A0ABV6PN33_9SPHN</name>
<evidence type="ECO:0000256" key="5">
    <source>
        <dbReference type="ARBA" id="ARBA00022989"/>
    </source>
</evidence>
<dbReference type="InterPro" id="IPR013766">
    <property type="entry name" value="Thioredoxin_domain"/>
</dbReference>
<feature type="transmembrane region" description="Helical" evidence="7">
    <location>
        <begin position="488"/>
        <end position="507"/>
    </location>
</feature>
<keyword evidence="4" id="KW-0201">Cytochrome c-type biogenesis</keyword>
<evidence type="ECO:0000256" key="6">
    <source>
        <dbReference type="ARBA" id="ARBA00023136"/>
    </source>
</evidence>